<keyword evidence="3" id="KW-1185">Reference proteome</keyword>
<dbReference type="PATRIC" id="fig|84292.3.peg.1682"/>
<evidence type="ECO:0000256" key="1">
    <source>
        <dbReference type="SAM" id="Phobius"/>
    </source>
</evidence>
<dbReference type="AlphaFoldDB" id="A0A0M8MP51"/>
<keyword evidence="1" id="KW-1133">Transmembrane helix</keyword>
<reference evidence="2" key="1">
    <citation type="submission" date="2015-04" db="EMBL/GenBank/DDBJ databases">
        <title>Complete genome sequence of Microbacterium chocolatum SIT 101, a bacterium enantioselectively hydrolyzing mesomeric diesters.</title>
        <authorList>
            <person name="Li X."/>
            <person name="Xu Y."/>
        </authorList>
    </citation>
    <scope>NUCLEOTIDE SEQUENCE [LARGE SCALE GENOMIC DNA]</scope>
    <source>
        <strain evidence="2">SIT 101</strain>
    </source>
</reference>
<dbReference type="Pfam" id="PF20315">
    <property type="entry name" value="DUF6611"/>
    <property type="match status" value="1"/>
</dbReference>
<organism evidence="2 3">
    <name type="scientific">Microbacterium aurantiacum</name>
    <dbReference type="NCBI Taxonomy" id="162393"/>
    <lineage>
        <taxon>Bacteria</taxon>
        <taxon>Bacillati</taxon>
        <taxon>Actinomycetota</taxon>
        <taxon>Actinomycetes</taxon>
        <taxon>Micrococcales</taxon>
        <taxon>Microbacteriaceae</taxon>
        <taxon>Microbacterium</taxon>
    </lineage>
</organism>
<feature type="transmembrane region" description="Helical" evidence="1">
    <location>
        <begin position="59"/>
        <end position="78"/>
    </location>
</feature>
<evidence type="ECO:0000313" key="2">
    <source>
        <dbReference type="EMBL" id="KOS10791.1"/>
    </source>
</evidence>
<evidence type="ECO:0000313" key="3">
    <source>
        <dbReference type="Proteomes" id="UP000037737"/>
    </source>
</evidence>
<comment type="caution">
    <text evidence="2">The sequence shown here is derived from an EMBL/GenBank/DDBJ whole genome shotgun (WGS) entry which is preliminary data.</text>
</comment>
<feature type="transmembrane region" description="Helical" evidence="1">
    <location>
        <begin position="84"/>
        <end position="103"/>
    </location>
</feature>
<protein>
    <submittedName>
        <fullName evidence="2">Uncharacterized protein</fullName>
    </submittedName>
</protein>
<dbReference type="EMBL" id="LAVO01000007">
    <property type="protein sequence ID" value="KOS10791.1"/>
    <property type="molecule type" value="Genomic_DNA"/>
</dbReference>
<dbReference type="InterPro" id="IPR046719">
    <property type="entry name" value="DUF6611"/>
</dbReference>
<accession>A0A0M8MP51</accession>
<dbReference type="OrthoDB" id="5126425at2"/>
<dbReference type="Proteomes" id="UP000037737">
    <property type="component" value="Unassembled WGS sequence"/>
</dbReference>
<proteinExistence type="predicted"/>
<sequence length="165" mass="18266">MIAVREAARQARALLVGRHRWGYATSRFSRYGTHTVEVHIYPPGTPPLVRGFLHVARHWIPFGLVAAALTGLVTASVVPMSWPAVFAIKIVAVVVAAVTLQAITADVRARTKTLSGTRRPRDVDPDPRYTATLECWVRLREGEERLDIGAISPRQFAARWAAEYA</sequence>
<dbReference type="KEGG" id="mcw:A8L33_13925"/>
<gene>
    <name evidence="2" type="ORF">XI38_08230</name>
</gene>
<keyword evidence="1" id="KW-0812">Transmembrane</keyword>
<keyword evidence="1" id="KW-0472">Membrane</keyword>
<name>A0A0M8MP51_9MICO</name>